<dbReference type="PROSITE" id="PS50931">
    <property type="entry name" value="HTH_LYSR"/>
    <property type="match status" value="1"/>
</dbReference>
<keyword evidence="4" id="KW-0804">Transcription</keyword>
<comment type="caution">
    <text evidence="6">The sequence shown here is derived from an EMBL/GenBank/DDBJ whole genome shotgun (WGS) entry which is preliminary data.</text>
</comment>
<dbReference type="PANTHER" id="PTHR30537">
    <property type="entry name" value="HTH-TYPE TRANSCRIPTIONAL REGULATOR"/>
    <property type="match status" value="1"/>
</dbReference>
<dbReference type="InterPro" id="IPR005119">
    <property type="entry name" value="LysR_subst-bd"/>
</dbReference>
<reference evidence="6 7" key="1">
    <citation type="submission" date="2021-01" db="EMBL/GenBank/DDBJ databases">
        <title>Azospirillum sp. YIM DDC1 draft genome.</title>
        <authorList>
            <person name="Wang Y.-X."/>
        </authorList>
    </citation>
    <scope>NUCLEOTIDE SEQUENCE [LARGE SCALE GENOMIC DNA]</scope>
    <source>
        <strain evidence="6 7">YIM DDC1</strain>
    </source>
</reference>
<evidence type="ECO:0000256" key="4">
    <source>
        <dbReference type="ARBA" id="ARBA00023163"/>
    </source>
</evidence>
<dbReference type="InterPro" id="IPR058163">
    <property type="entry name" value="LysR-type_TF_proteobact-type"/>
</dbReference>
<accession>A0ABS1I1E1</accession>
<comment type="similarity">
    <text evidence="1">Belongs to the LysR transcriptional regulatory family.</text>
</comment>
<gene>
    <name evidence="6" type="ORF">JJL56_18700</name>
</gene>
<sequence length="329" mass="35476">MTRFDGRVISGVGVFAAAVETGSFVRTSEVVGLTTSGVSRAIGRLEERLGTRLFHRTPQGIRITEDGRRFYEQTLPLLEQLAQSASAVRSSNSGLAGTIRLNADSASSHFLLPVIRSFTEAHPDVNLRLEVRERPLDPGAGPFDLAMHLADADWPGAAGEPLFESESILCASRSYLRAKSAPSTPMELTGAGHTLLLDETNERRRAPWLFTRGTQKVAIEAGRHLSFNTPMMVLMAAVQGGGIAKLPRFVAATELEEGRLVRILGDWHAGFACTYVYCQPGSAPNARTEALLKHLRTASNAFTARTPPGMFETGQIAPPASDVALRIIG</sequence>
<organism evidence="6 7">
    <name type="scientific">Azospirillum aestuarii</name>
    <dbReference type="NCBI Taxonomy" id="2802052"/>
    <lineage>
        <taxon>Bacteria</taxon>
        <taxon>Pseudomonadati</taxon>
        <taxon>Pseudomonadota</taxon>
        <taxon>Alphaproteobacteria</taxon>
        <taxon>Rhodospirillales</taxon>
        <taxon>Azospirillaceae</taxon>
        <taxon>Azospirillum</taxon>
    </lineage>
</organism>
<dbReference type="Gene3D" id="3.40.190.290">
    <property type="match status" value="1"/>
</dbReference>
<dbReference type="CDD" id="cd08422">
    <property type="entry name" value="PBP2_CrgA_like"/>
    <property type="match status" value="1"/>
</dbReference>
<dbReference type="SUPFAM" id="SSF53850">
    <property type="entry name" value="Periplasmic binding protein-like II"/>
    <property type="match status" value="1"/>
</dbReference>
<name>A0ABS1I1E1_9PROT</name>
<dbReference type="Pfam" id="PF03466">
    <property type="entry name" value="LysR_substrate"/>
    <property type="match status" value="1"/>
</dbReference>
<protein>
    <submittedName>
        <fullName evidence="6">LysR family transcriptional regulator</fullName>
    </submittedName>
</protein>
<dbReference type="InterPro" id="IPR036388">
    <property type="entry name" value="WH-like_DNA-bd_sf"/>
</dbReference>
<dbReference type="RefSeq" id="WP_145629106.1">
    <property type="nucleotide sequence ID" value="NZ_JAEPIV010000010.1"/>
</dbReference>
<feature type="domain" description="HTH lysR-type" evidence="5">
    <location>
        <begin position="14"/>
        <end position="64"/>
    </location>
</feature>
<evidence type="ECO:0000313" key="6">
    <source>
        <dbReference type="EMBL" id="MBK4720898.1"/>
    </source>
</evidence>
<keyword evidence="3" id="KW-0238">DNA-binding</keyword>
<dbReference type="SUPFAM" id="SSF46785">
    <property type="entry name" value="Winged helix' DNA-binding domain"/>
    <property type="match status" value="1"/>
</dbReference>
<evidence type="ECO:0000256" key="2">
    <source>
        <dbReference type="ARBA" id="ARBA00023015"/>
    </source>
</evidence>
<dbReference type="EMBL" id="JAEPIV010000010">
    <property type="protein sequence ID" value="MBK4720898.1"/>
    <property type="molecule type" value="Genomic_DNA"/>
</dbReference>
<dbReference type="Pfam" id="PF00126">
    <property type="entry name" value="HTH_1"/>
    <property type="match status" value="1"/>
</dbReference>
<keyword evidence="7" id="KW-1185">Reference proteome</keyword>
<proteinExistence type="inferred from homology"/>
<dbReference type="Gene3D" id="1.10.10.10">
    <property type="entry name" value="Winged helix-like DNA-binding domain superfamily/Winged helix DNA-binding domain"/>
    <property type="match status" value="1"/>
</dbReference>
<dbReference type="PANTHER" id="PTHR30537:SF5">
    <property type="entry name" value="HTH-TYPE TRANSCRIPTIONAL ACTIVATOR TTDR-RELATED"/>
    <property type="match status" value="1"/>
</dbReference>
<dbReference type="Proteomes" id="UP000654452">
    <property type="component" value="Unassembled WGS sequence"/>
</dbReference>
<evidence type="ECO:0000259" key="5">
    <source>
        <dbReference type="PROSITE" id="PS50931"/>
    </source>
</evidence>
<evidence type="ECO:0000313" key="7">
    <source>
        <dbReference type="Proteomes" id="UP000654452"/>
    </source>
</evidence>
<dbReference type="InterPro" id="IPR036390">
    <property type="entry name" value="WH_DNA-bd_sf"/>
</dbReference>
<dbReference type="InterPro" id="IPR000847">
    <property type="entry name" value="LysR_HTH_N"/>
</dbReference>
<evidence type="ECO:0000256" key="3">
    <source>
        <dbReference type="ARBA" id="ARBA00023125"/>
    </source>
</evidence>
<keyword evidence="2" id="KW-0805">Transcription regulation</keyword>
<evidence type="ECO:0000256" key="1">
    <source>
        <dbReference type="ARBA" id="ARBA00009437"/>
    </source>
</evidence>